<dbReference type="FunFam" id="3.40.50.300:FF:000366">
    <property type="entry name" value="GTPase, IMAP family member 2"/>
    <property type="match status" value="1"/>
</dbReference>
<dbReference type="PANTHER" id="PTHR10903:SF184">
    <property type="entry name" value="GTP-BINDING PROTEIN A"/>
    <property type="match status" value="1"/>
</dbReference>
<dbReference type="Gene3D" id="3.40.50.300">
    <property type="entry name" value="P-loop containing nucleotide triphosphate hydrolases"/>
    <property type="match status" value="1"/>
</dbReference>
<dbReference type="EMBL" id="JH816838">
    <property type="protein sequence ID" value="EKC40465.1"/>
    <property type="molecule type" value="Genomic_DNA"/>
</dbReference>
<keyword evidence="3" id="KW-0342">GTP-binding</keyword>
<dbReference type="InterPro" id="IPR006703">
    <property type="entry name" value="G_AIG1"/>
</dbReference>
<dbReference type="AlphaFoldDB" id="K1RGA8"/>
<evidence type="ECO:0000313" key="4">
    <source>
        <dbReference type="EMBL" id="EKC40465.1"/>
    </source>
</evidence>
<dbReference type="PROSITE" id="PS51720">
    <property type="entry name" value="G_AIG1"/>
    <property type="match status" value="1"/>
</dbReference>
<proteinExistence type="inferred from homology"/>
<dbReference type="GO" id="GO:0005525">
    <property type="term" value="F:GTP binding"/>
    <property type="evidence" value="ECO:0007669"/>
    <property type="project" value="UniProtKB-KW"/>
</dbReference>
<dbReference type="HOGENOM" id="CLU_010468_0_1_1"/>
<evidence type="ECO:0000256" key="3">
    <source>
        <dbReference type="ARBA" id="ARBA00023134"/>
    </source>
</evidence>
<reference evidence="4" key="1">
    <citation type="journal article" date="2012" name="Nature">
        <title>The oyster genome reveals stress adaptation and complexity of shell formation.</title>
        <authorList>
            <person name="Zhang G."/>
            <person name="Fang X."/>
            <person name="Guo X."/>
            <person name="Li L."/>
            <person name="Luo R."/>
            <person name="Xu F."/>
            <person name="Yang P."/>
            <person name="Zhang L."/>
            <person name="Wang X."/>
            <person name="Qi H."/>
            <person name="Xiong Z."/>
            <person name="Que H."/>
            <person name="Xie Y."/>
            <person name="Holland P.W."/>
            <person name="Paps J."/>
            <person name="Zhu Y."/>
            <person name="Wu F."/>
            <person name="Chen Y."/>
            <person name="Wang J."/>
            <person name="Peng C."/>
            <person name="Meng J."/>
            <person name="Yang L."/>
            <person name="Liu J."/>
            <person name="Wen B."/>
            <person name="Zhang N."/>
            <person name="Huang Z."/>
            <person name="Zhu Q."/>
            <person name="Feng Y."/>
            <person name="Mount A."/>
            <person name="Hedgecock D."/>
            <person name="Xu Z."/>
            <person name="Liu Y."/>
            <person name="Domazet-Loso T."/>
            <person name="Du Y."/>
            <person name="Sun X."/>
            <person name="Zhang S."/>
            <person name="Liu B."/>
            <person name="Cheng P."/>
            <person name="Jiang X."/>
            <person name="Li J."/>
            <person name="Fan D."/>
            <person name="Wang W."/>
            <person name="Fu W."/>
            <person name="Wang T."/>
            <person name="Wang B."/>
            <person name="Zhang J."/>
            <person name="Peng Z."/>
            <person name="Li Y."/>
            <person name="Li N."/>
            <person name="Wang J."/>
            <person name="Chen M."/>
            <person name="He Y."/>
            <person name="Tan F."/>
            <person name="Song X."/>
            <person name="Zheng Q."/>
            <person name="Huang R."/>
            <person name="Yang H."/>
            <person name="Du X."/>
            <person name="Chen L."/>
            <person name="Yang M."/>
            <person name="Gaffney P.M."/>
            <person name="Wang S."/>
            <person name="Luo L."/>
            <person name="She Z."/>
            <person name="Ming Y."/>
            <person name="Huang W."/>
            <person name="Zhang S."/>
            <person name="Huang B."/>
            <person name="Zhang Y."/>
            <person name="Qu T."/>
            <person name="Ni P."/>
            <person name="Miao G."/>
            <person name="Wang J."/>
            <person name="Wang Q."/>
            <person name="Steinberg C.E."/>
            <person name="Wang H."/>
            <person name="Li N."/>
            <person name="Qian L."/>
            <person name="Zhang G."/>
            <person name="Li Y."/>
            <person name="Yang H."/>
            <person name="Liu X."/>
            <person name="Wang J."/>
            <person name="Yin Y."/>
            <person name="Wang J."/>
        </authorList>
    </citation>
    <scope>NUCLEOTIDE SEQUENCE [LARGE SCALE GENOMIC DNA]</scope>
    <source>
        <strain evidence="4">05x7-T-G4-1.051#20</strain>
    </source>
</reference>
<evidence type="ECO:0000256" key="2">
    <source>
        <dbReference type="ARBA" id="ARBA00022741"/>
    </source>
</evidence>
<dbReference type="SUPFAM" id="SSF52540">
    <property type="entry name" value="P-loop containing nucleoside triphosphate hydrolases"/>
    <property type="match status" value="1"/>
</dbReference>
<name>K1RGA8_MAGGI</name>
<organism evidence="4">
    <name type="scientific">Magallana gigas</name>
    <name type="common">Pacific oyster</name>
    <name type="synonym">Crassostrea gigas</name>
    <dbReference type="NCBI Taxonomy" id="29159"/>
    <lineage>
        <taxon>Eukaryota</taxon>
        <taxon>Metazoa</taxon>
        <taxon>Spiralia</taxon>
        <taxon>Lophotrochozoa</taxon>
        <taxon>Mollusca</taxon>
        <taxon>Bivalvia</taxon>
        <taxon>Autobranchia</taxon>
        <taxon>Pteriomorphia</taxon>
        <taxon>Ostreida</taxon>
        <taxon>Ostreoidea</taxon>
        <taxon>Ostreidae</taxon>
        <taxon>Magallana</taxon>
    </lineage>
</organism>
<dbReference type="InterPro" id="IPR045058">
    <property type="entry name" value="GIMA/IAN/Toc"/>
</dbReference>
<evidence type="ECO:0000256" key="1">
    <source>
        <dbReference type="ARBA" id="ARBA00008535"/>
    </source>
</evidence>
<dbReference type="InParanoid" id="K1RGA8"/>
<dbReference type="CDD" id="cd01852">
    <property type="entry name" value="AIG1"/>
    <property type="match status" value="1"/>
</dbReference>
<comment type="similarity">
    <text evidence="1">Belongs to the TRAFAC class TrmE-Era-EngA-EngB-Septin-like GTPase superfamily. AIG1/Toc34/Toc159-like paraseptin GTPase family. IAN subfamily.</text>
</comment>
<gene>
    <name evidence="4" type="ORF">CGI_10008789</name>
</gene>
<dbReference type="Pfam" id="PF04548">
    <property type="entry name" value="AIG1"/>
    <property type="match status" value="1"/>
</dbReference>
<dbReference type="InterPro" id="IPR027417">
    <property type="entry name" value="P-loop_NTPase"/>
</dbReference>
<keyword evidence="2" id="KW-0547">Nucleotide-binding</keyword>
<dbReference type="PANTHER" id="PTHR10903">
    <property type="entry name" value="GTPASE, IMAP FAMILY MEMBER-RELATED"/>
    <property type="match status" value="1"/>
</dbReference>
<sequence>MVLVGKTGSGKSATGNTILGEKKFTSSSSGSSVTSSCSQKYAHRFGCKIVIVDTPGIFDTKQSNNKIQQEIFKCVGITAPGPHAFILVLSLTRYTEEEKRTVEHFVKYFGDKIYGYFIVLFTRKDDLDDEGKSLSDHIKTVPGELQLFLKKCGGRVIAFNNKLKGEEQDAQVSALLSMISENIKHNKGDCYTNEMYHEAEALIQKREKEIIQKAKIEREKEQQDIEKRLDKEYKSKLVEKTDKFNETQTQLEEIIRAIHAQEKSENVMDTKMKGSEKQVQSTQSMGMKRDELKQKLDGLLKNKMNLEKKQEEDRREMERKAQEKFKIQQRNARNVVREEVEQEKGFFSRAWSHLKSYFS</sequence>
<protein>
    <submittedName>
        <fullName evidence="4">GTPase IMAP family member 4</fullName>
    </submittedName>
</protein>
<accession>K1RGA8</accession>